<sequence length="372" mass="43688">MEESGSAEDDLKNFRNQWQREIEESQQRDESSNETREKMARKLFLEGIELERARKYFEAVKLYRRAVQLEPNIEYKVYQATLAENEQKAAYSKNIASSSKGSTENTQIENDDDDLEDLIDSFQKELSLENKPICESSYLPGTLRTGKHISALPVEVLLLILKYVVSNDLDMKSLERFGRVCKGFFLLSRDPEIWKLACYKVWKNNVSPATESLTWRDIYINRCRVLFDGCYICKINYQRLGENSFQDQFYRPVQIVEYFRLIRFFADGTLFMMTSADELQNSVNRLKNPKIAIQSREILKGNYHYQDNHVLIVIKKTPSNGTQKYKRKNVENDSCLTFFMELEIGDSPRRNFAKLSWKNYSSFFTECNECLQ</sequence>
<evidence type="ECO:0000313" key="5">
    <source>
        <dbReference type="EMBL" id="CAH1729349.1"/>
    </source>
</evidence>
<dbReference type="PANTHER" id="PTHR12874">
    <property type="entry name" value="F-BOX ONLY PROTEIN 48-RELATED"/>
    <property type="match status" value="1"/>
</dbReference>
<feature type="compositionally biased region" description="Basic and acidic residues" evidence="3">
    <location>
        <begin position="9"/>
        <end position="37"/>
    </location>
</feature>
<dbReference type="OrthoDB" id="361383at2759"/>
<dbReference type="Gene3D" id="1.25.40.10">
    <property type="entry name" value="Tetratricopeptide repeat domain"/>
    <property type="match status" value="1"/>
</dbReference>
<organism evidence="5 6">
    <name type="scientific">Chironomus riparius</name>
    <dbReference type="NCBI Taxonomy" id="315576"/>
    <lineage>
        <taxon>Eukaryota</taxon>
        <taxon>Metazoa</taxon>
        <taxon>Ecdysozoa</taxon>
        <taxon>Arthropoda</taxon>
        <taxon>Hexapoda</taxon>
        <taxon>Insecta</taxon>
        <taxon>Pterygota</taxon>
        <taxon>Neoptera</taxon>
        <taxon>Endopterygota</taxon>
        <taxon>Diptera</taxon>
        <taxon>Nematocera</taxon>
        <taxon>Chironomoidea</taxon>
        <taxon>Chironomidae</taxon>
        <taxon>Chironominae</taxon>
        <taxon>Chironomus</taxon>
    </lineage>
</organism>
<dbReference type="Proteomes" id="UP001153620">
    <property type="component" value="Chromosome 3"/>
</dbReference>
<dbReference type="InterPro" id="IPR001810">
    <property type="entry name" value="F-box_dom"/>
</dbReference>
<feature type="repeat" description="TPR" evidence="2">
    <location>
        <begin position="40"/>
        <end position="73"/>
    </location>
</feature>
<dbReference type="GO" id="GO:0005737">
    <property type="term" value="C:cytoplasm"/>
    <property type="evidence" value="ECO:0007669"/>
    <property type="project" value="TreeGrafter"/>
</dbReference>
<dbReference type="InterPro" id="IPR011990">
    <property type="entry name" value="TPR-like_helical_dom_sf"/>
</dbReference>
<dbReference type="PROSITE" id="PS50181">
    <property type="entry name" value="FBOX"/>
    <property type="match status" value="1"/>
</dbReference>
<evidence type="ECO:0000256" key="3">
    <source>
        <dbReference type="SAM" id="MobiDB-lite"/>
    </source>
</evidence>
<keyword evidence="2" id="KW-0802">TPR repeat</keyword>
<proteinExistence type="predicted"/>
<dbReference type="Gene3D" id="1.20.1280.50">
    <property type="match status" value="1"/>
</dbReference>
<reference evidence="5" key="2">
    <citation type="submission" date="2022-10" db="EMBL/GenBank/DDBJ databases">
        <authorList>
            <consortium name="ENA_rothamsted_submissions"/>
            <consortium name="culmorum"/>
            <person name="King R."/>
        </authorList>
    </citation>
    <scope>NUCLEOTIDE SEQUENCE</scope>
</reference>
<dbReference type="InterPro" id="IPR045464">
    <property type="entry name" value="Hrt3/FBXO9_C"/>
</dbReference>
<dbReference type="Pfam" id="PF12937">
    <property type="entry name" value="F-box-like"/>
    <property type="match status" value="1"/>
</dbReference>
<dbReference type="Pfam" id="PF19270">
    <property type="entry name" value="FBO_C"/>
    <property type="match status" value="1"/>
</dbReference>
<dbReference type="EMBL" id="OU895879">
    <property type="protein sequence ID" value="CAH1729349.1"/>
    <property type="molecule type" value="Genomic_DNA"/>
</dbReference>
<protein>
    <recommendedName>
        <fullName evidence="4">F-box domain-containing protein</fullName>
    </recommendedName>
</protein>
<evidence type="ECO:0000256" key="2">
    <source>
        <dbReference type="PROSITE-ProRule" id="PRU00339"/>
    </source>
</evidence>
<evidence type="ECO:0000259" key="4">
    <source>
        <dbReference type="PROSITE" id="PS50181"/>
    </source>
</evidence>
<feature type="domain" description="F-box" evidence="4">
    <location>
        <begin position="146"/>
        <end position="197"/>
    </location>
</feature>
<keyword evidence="6" id="KW-1185">Reference proteome</keyword>
<evidence type="ECO:0000256" key="1">
    <source>
        <dbReference type="ARBA" id="ARBA00022786"/>
    </source>
</evidence>
<dbReference type="SUPFAM" id="SSF81383">
    <property type="entry name" value="F-box domain"/>
    <property type="match status" value="1"/>
</dbReference>
<dbReference type="GO" id="GO:0019005">
    <property type="term" value="C:SCF ubiquitin ligase complex"/>
    <property type="evidence" value="ECO:0007669"/>
    <property type="project" value="TreeGrafter"/>
</dbReference>
<feature type="region of interest" description="Disordered" evidence="3">
    <location>
        <begin position="1"/>
        <end position="37"/>
    </location>
</feature>
<dbReference type="InterPro" id="IPR036047">
    <property type="entry name" value="F-box-like_dom_sf"/>
</dbReference>
<dbReference type="PROSITE" id="PS50005">
    <property type="entry name" value="TPR"/>
    <property type="match status" value="1"/>
</dbReference>
<dbReference type="GO" id="GO:0031146">
    <property type="term" value="P:SCF-dependent proteasomal ubiquitin-dependent protein catabolic process"/>
    <property type="evidence" value="ECO:0007669"/>
    <property type="project" value="TreeGrafter"/>
</dbReference>
<name>A0A9P0JAV9_9DIPT</name>
<keyword evidence="1" id="KW-0833">Ubl conjugation pathway</keyword>
<accession>A0A9P0JAV9</accession>
<gene>
    <name evidence="5" type="ORF">CHIRRI_LOCUS11465</name>
</gene>
<evidence type="ECO:0000313" key="6">
    <source>
        <dbReference type="Proteomes" id="UP001153620"/>
    </source>
</evidence>
<dbReference type="InterPro" id="IPR019734">
    <property type="entry name" value="TPR_rpt"/>
</dbReference>
<dbReference type="AlphaFoldDB" id="A0A9P0JAV9"/>
<reference evidence="5" key="1">
    <citation type="submission" date="2022-01" db="EMBL/GenBank/DDBJ databases">
        <authorList>
            <person name="King R."/>
        </authorList>
    </citation>
    <scope>NUCLEOTIDE SEQUENCE</scope>
</reference>
<dbReference type="CDD" id="cd22089">
    <property type="entry name" value="F-box_FBXO9"/>
    <property type="match status" value="1"/>
</dbReference>
<dbReference type="PANTHER" id="PTHR12874:SF29">
    <property type="entry name" value="F-BOX ONLY PROTEIN 9"/>
    <property type="match status" value="1"/>
</dbReference>